<dbReference type="AlphaFoldDB" id="A0A9P1IDA4"/>
<dbReference type="PROSITE" id="PS50025">
    <property type="entry name" value="LAM_G_DOMAIN"/>
    <property type="match status" value="3"/>
</dbReference>
<feature type="chain" id="PRO_5040399380" description="Laminin G domain-containing protein" evidence="2">
    <location>
        <begin position="20"/>
        <end position="744"/>
    </location>
</feature>
<dbReference type="PANTHER" id="PTHR15036:SF85">
    <property type="entry name" value="SP2353, ISOFORM A"/>
    <property type="match status" value="1"/>
</dbReference>
<keyword evidence="2" id="KW-0732">Signal</keyword>
<feature type="domain" description="Laminin G" evidence="3">
    <location>
        <begin position="352"/>
        <end position="526"/>
    </location>
</feature>
<accession>A0A9P1IDA4</accession>
<comment type="caution">
    <text evidence="4">The sequence shown here is derived from an EMBL/GenBank/DDBJ whole genome shotgun (WGS) entry which is preliminary data.</text>
</comment>
<dbReference type="SMART" id="SM00282">
    <property type="entry name" value="LamG"/>
    <property type="match status" value="3"/>
</dbReference>
<dbReference type="InterPro" id="IPR001791">
    <property type="entry name" value="Laminin_G"/>
</dbReference>
<dbReference type="SUPFAM" id="SSF57196">
    <property type="entry name" value="EGF/Laminin"/>
    <property type="match status" value="1"/>
</dbReference>
<dbReference type="CDD" id="cd00110">
    <property type="entry name" value="LamG"/>
    <property type="match status" value="3"/>
</dbReference>
<organism evidence="4 5">
    <name type="scientific">Caenorhabditis angaria</name>
    <dbReference type="NCBI Taxonomy" id="860376"/>
    <lineage>
        <taxon>Eukaryota</taxon>
        <taxon>Metazoa</taxon>
        <taxon>Ecdysozoa</taxon>
        <taxon>Nematoda</taxon>
        <taxon>Chromadorea</taxon>
        <taxon>Rhabditida</taxon>
        <taxon>Rhabditina</taxon>
        <taxon>Rhabditomorpha</taxon>
        <taxon>Rhabditoidea</taxon>
        <taxon>Rhabditidae</taxon>
        <taxon>Peloderinae</taxon>
        <taxon>Caenorhabditis</taxon>
    </lineage>
</organism>
<dbReference type="InterPro" id="IPR013320">
    <property type="entry name" value="ConA-like_dom_sf"/>
</dbReference>
<feature type="domain" description="Laminin G" evidence="3">
    <location>
        <begin position="563"/>
        <end position="742"/>
    </location>
</feature>
<protein>
    <recommendedName>
        <fullName evidence="3">Laminin G domain-containing protein</fullName>
    </recommendedName>
</protein>
<name>A0A9P1IDA4_9PELO</name>
<sequence length="744" mass="83260">MLKLQLLLSSTFLIAICTSKNVFQGDCSSKKVLCEQLCITISPETYECSCYDEHVLQDDGLSCKVDTRVNYKSIASTTSSNRPATRLIPIKKLEKKPLSFKGNNYAEFPVNENTYLETNITIEFKLEEQKDGIILFAGQLIGDDFISITLDGPNIIMRHDCGEGTIEDMYHGTFGIGEWHEVNVWRQNCDQTQMRVDKGRKLIDNAEEFKNYKGITIDEGVFLGGAPNNIEYLSEKTGTSEGFRGCIRKLIINGEVLLNTKEHINQAYDSHTIFYCRESSKTSTDQIEMFDLTQRGIPQIKEPTTLKVVQVTSTQVPTTTQNENENIFGHPILVEIEQPTIKNETTNTIPSWKIAHFNGESKIQFEAHQSILDYVEVMIQFRPEQLDGVLYYWNSGQAYMSLLIENGIVKLSASLGDGNMFNLEADTLISLNHWHKVEVWRTGKGLLMKVDKQRWKELEMSGYLLDSNGNSGEVLIGSYGKAINSHLTTMTGFKGCIKRVHINGHVILLSNPSNSIGVTECKSDPCANFGCPGHCFAHNSEAVCACEWPKTGAKCGQRSDSDLSSMSFGGNSYLELDDESVMKHITGESLDLAINFKLHNFTSNARQILVSSVESDFEDYFELSIDQNKLARFVINLGSDPVVLTHPKKIEDERWTTVEVIRTKLEITLSVNGEDPIVGFAPAGQELLNVYRNVFVGNTPQLRVLRNAETTGLHGCIISLRFDQTTISHPKQGKSAINIEDCAI</sequence>
<feature type="domain" description="Laminin G" evidence="3">
    <location>
        <begin position="95"/>
        <end position="276"/>
    </location>
</feature>
<proteinExistence type="predicted"/>
<reference evidence="4" key="1">
    <citation type="submission" date="2022-11" db="EMBL/GenBank/DDBJ databases">
        <authorList>
            <person name="Kikuchi T."/>
        </authorList>
    </citation>
    <scope>NUCLEOTIDE SEQUENCE</scope>
    <source>
        <strain evidence="4">PS1010</strain>
    </source>
</reference>
<evidence type="ECO:0000256" key="1">
    <source>
        <dbReference type="PROSITE-ProRule" id="PRU00122"/>
    </source>
</evidence>
<dbReference type="InterPro" id="IPR050372">
    <property type="entry name" value="Neurexin-related_CASP"/>
</dbReference>
<dbReference type="Pfam" id="PF00054">
    <property type="entry name" value="Laminin_G_1"/>
    <property type="match status" value="1"/>
</dbReference>
<comment type="caution">
    <text evidence="1">Lacks conserved residue(s) required for the propagation of feature annotation.</text>
</comment>
<gene>
    <name evidence="4" type="ORF">CAMP_LOCUS3769</name>
</gene>
<dbReference type="Gene3D" id="2.10.25.10">
    <property type="entry name" value="Laminin"/>
    <property type="match status" value="1"/>
</dbReference>
<evidence type="ECO:0000259" key="3">
    <source>
        <dbReference type="PROSITE" id="PS50025"/>
    </source>
</evidence>
<dbReference type="Pfam" id="PF02210">
    <property type="entry name" value="Laminin_G_2"/>
    <property type="match status" value="2"/>
</dbReference>
<dbReference type="Gene3D" id="2.60.120.200">
    <property type="match status" value="3"/>
</dbReference>
<dbReference type="SUPFAM" id="SSF49899">
    <property type="entry name" value="Concanavalin A-like lectins/glucanases"/>
    <property type="match status" value="3"/>
</dbReference>
<keyword evidence="5" id="KW-1185">Reference proteome</keyword>
<evidence type="ECO:0000256" key="2">
    <source>
        <dbReference type="SAM" id="SignalP"/>
    </source>
</evidence>
<dbReference type="OrthoDB" id="10014052at2759"/>
<dbReference type="EMBL" id="CANHGI010000002">
    <property type="protein sequence ID" value="CAI5441132.1"/>
    <property type="molecule type" value="Genomic_DNA"/>
</dbReference>
<evidence type="ECO:0000313" key="5">
    <source>
        <dbReference type="Proteomes" id="UP001152747"/>
    </source>
</evidence>
<dbReference type="GO" id="GO:0016020">
    <property type="term" value="C:membrane"/>
    <property type="evidence" value="ECO:0007669"/>
    <property type="project" value="UniProtKB-SubCell"/>
</dbReference>
<dbReference type="PANTHER" id="PTHR15036">
    <property type="entry name" value="PIKACHURIN-LIKE PROTEIN"/>
    <property type="match status" value="1"/>
</dbReference>
<feature type="signal peptide" evidence="2">
    <location>
        <begin position="1"/>
        <end position="19"/>
    </location>
</feature>
<evidence type="ECO:0000313" key="4">
    <source>
        <dbReference type="EMBL" id="CAI5441132.1"/>
    </source>
</evidence>
<dbReference type="Proteomes" id="UP001152747">
    <property type="component" value="Unassembled WGS sequence"/>
</dbReference>